<dbReference type="NCBIfam" id="NF008750">
    <property type="entry name" value="PRK11784.1-2"/>
    <property type="match status" value="1"/>
</dbReference>
<dbReference type="OrthoDB" id="9808735at2"/>
<dbReference type="STRING" id="279113.CPter91_2182"/>
<dbReference type="Pfam" id="PF26341">
    <property type="entry name" value="AAA_SelU"/>
    <property type="match status" value="1"/>
</dbReference>
<dbReference type="Gene3D" id="3.40.250.10">
    <property type="entry name" value="Rhodanese-like domain"/>
    <property type="match status" value="1"/>
</dbReference>
<dbReference type="PANTHER" id="PTHR30401:SF0">
    <property type="entry name" value="TRNA 2-SELENOURIDINE SYNTHASE"/>
    <property type="match status" value="1"/>
</dbReference>
<accession>A0A127Q393</accession>
<dbReference type="GO" id="GO:0043828">
    <property type="term" value="F:tRNA 2-selenouridine synthase activity"/>
    <property type="evidence" value="ECO:0007669"/>
    <property type="project" value="InterPro"/>
</dbReference>
<protein>
    <submittedName>
        <fullName evidence="3">tRNA 2-selenouridine synthase</fullName>
    </submittedName>
</protein>
<dbReference type="Pfam" id="PF00581">
    <property type="entry name" value="Rhodanese"/>
    <property type="match status" value="1"/>
</dbReference>
<dbReference type="EMBL" id="CP013234">
    <property type="protein sequence ID" value="AMP04548.1"/>
    <property type="molecule type" value="Genomic_DNA"/>
</dbReference>
<dbReference type="InterPro" id="IPR058840">
    <property type="entry name" value="AAA_SelU"/>
</dbReference>
<dbReference type="InterPro" id="IPR017582">
    <property type="entry name" value="SelU"/>
</dbReference>
<dbReference type="InterPro" id="IPR027417">
    <property type="entry name" value="P-loop_NTPase"/>
</dbReference>
<dbReference type="NCBIfam" id="TIGR03167">
    <property type="entry name" value="tRNA_sel_U_synt"/>
    <property type="match status" value="1"/>
</dbReference>
<dbReference type="SUPFAM" id="SSF52821">
    <property type="entry name" value="Rhodanese/Cell cycle control phosphatase"/>
    <property type="match status" value="1"/>
</dbReference>
<reference evidence="3 4" key="1">
    <citation type="submission" date="2015-11" db="EMBL/GenBank/DDBJ databases">
        <title>Exploring the genomic traits of fungus-feeding bacterial genus Collimonas.</title>
        <authorList>
            <person name="Song C."/>
            <person name="Schmidt R."/>
            <person name="de Jager V."/>
            <person name="Krzyzanowska D."/>
            <person name="Jongedijk E."/>
            <person name="Cankar K."/>
            <person name="Beekwilder J."/>
            <person name="van Veen A."/>
            <person name="de Boer W."/>
            <person name="van Veen J.A."/>
            <person name="Garbeva P."/>
        </authorList>
    </citation>
    <scope>NUCLEOTIDE SEQUENCE [LARGE SCALE GENOMIC DNA]</scope>
    <source>
        <strain evidence="3 4">Ter91</strain>
    </source>
</reference>
<dbReference type="InterPro" id="IPR001763">
    <property type="entry name" value="Rhodanese-like_dom"/>
</dbReference>
<dbReference type="Proteomes" id="UP000074561">
    <property type="component" value="Chromosome"/>
</dbReference>
<dbReference type="KEGG" id="cpra:CPter91_2182"/>
<keyword evidence="1" id="KW-0711">Selenium</keyword>
<evidence type="ECO:0000313" key="4">
    <source>
        <dbReference type="Proteomes" id="UP000074561"/>
    </source>
</evidence>
<name>A0A127Q393_9BURK</name>
<dbReference type="SMART" id="SM00450">
    <property type="entry name" value="RHOD"/>
    <property type="match status" value="1"/>
</dbReference>
<organism evidence="3 4">
    <name type="scientific">Collimonas pratensis</name>
    <dbReference type="NCBI Taxonomy" id="279113"/>
    <lineage>
        <taxon>Bacteria</taxon>
        <taxon>Pseudomonadati</taxon>
        <taxon>Pseudomonadota</taxon>
        <taxon>Betaproteobacteria</taxon>
        <taxon>Burkholderiales</taxon>
        <taxon>Oxalobacteraceae</taxon>
        <taxon>Collimonas</taxon>
    </lineage>
</organism>
<sequence>MKYPALLSFEEVFPQIRQFDTIIDARTPSEFAEDRIPGAINCPVLSDDERVQVGTLYKQVNAFEAKKLGAVLVARNIAQHIETLFIGKPREWTPLIYCWRGGNRSGAMAHIMAKIGWPVVQLEGGYKEFRRYVIGSLEQLPQQFSYKVICGPTGSGKSRLLQVLQQQGAQVLDLEQIAAHRGSVLGNLPQEAQPSQKAFESRIWDKLQYFDVRYPVFVESESKKIGNLRVPEALMEQIRKSFCIALALPRAERVKLLLEDYSHFVADPALLNTQLACLAYLHGREKVGEWQQMASAGQIEPLVDELLLKHYDPAYAQSIKRNFGQFSTAQILDLADISAEAFLQAAKQLHQDR</sequence>
<dbReference type="SUPFAM" id="SSF52540">
    <property type="entry name" value="P-loop containing nucleoside triphosphate hydrolases"/>
    <property type="match status" value="1"/>
</dbReference>
<dbReference type="RefSeq" id="WP_061939839.1">
    <property type="nucleotide sequence ID" value="NZ_CP013234.1"/>
</dbReference>
<dbReference type="PATRIC" id="fig|279113.9.peg.2166"/>
<dbReference type="AlphaFoldDB" id="A0A127Q393"/>
<dbReference type="NCBIfam" id="NF008752">
    <property type="entry name" value="PRK11784.1-4"/>
    <property type="match status" value="1"/>
</dbReference>
<feature type="domain" description="Rhodanese" evidence="2">
    <location>
        <begin position="21"/>
        <end position="138"/>
    </location>
</feature>
<gene>
    <name evidence="3" type="primary">selU</name>
    <name evidence="3" type="ORF">CPter91_2182</name>
</gene>
<evidence type="ECO:0000259" key="2">
    <source>
        <dbReference type="PROSITE" id="PS50206"/>
    </source>
</evidence>
<evidence type="ECO:0000313" key="3">
    <source>
        <dbReference type="EMBL" id="AMP04548.1"/>
    </source>
</evidence>
<evidence type="ECO:0000256" key="1">
    <source>
        <dbReference type="ARBA" id="ARBA00023266"/>
    </source>
</evidence>
<dbReference type="PANTHER" id="PTHR30401">
    <property type="entry name" value="TRNA 2-SELENOURIDINE SYNTHASE"/>
    <property type="match status" value="1"/>
</dbReference>
<dbReference type="InterPro" id="IPR036873">
    <property type="entry name" value="Rhodanese-like_dom_sf"/>
</dbReference>
<dbReference type="GO" id="GO:0002098">
    <property type="term" value="P:tRNA wobble uridine modification"/>
    <property type="evidence" value="ECO:0007669"/>
    <property type="project" value="InterPro"/>
</dbReference>
<dbReference type="PROSITE" id="PS50206">
    <property type="entry name" value="RHODANESE_3"/>
    <property type="match status" value="1"/>
</dbReference>
<proteinExistence type="predicted"/>